<protein>
    <submittedName>
        <fullName evidence="1">Uncharacterized protein</fullName>
    </submittedName>
</protein>
<reference evidence="1 2" key="1">
    <citation type="journal article" date="2019" name="Sci. Rep.">
        <title>Orb-weaving spider Araneus ventricosus genome elucidates the spidroin gene catalogue.</title>
        <authorList>
            <person name="Kono N."/>
            <person name="Nakamura H."/>
            <person name="Ohtoshi R."/>
            <person name="Moran D.A.P."/>
            <person name="Shinohara A."/>
            <person name="Yoshida Y."/>
            <person name="Fujiwara M."/>
            <person name="Mori M."/>
            <person name="Tomita M."/>
            <person name="Arakawa K."/>
        </authorList>
    </citation>
    <scope>NUCLEOTIDE SEQUENCE [LARGE SCALE GENOMIC DNA]</scope>
</reference>
<accession>A0A4Y2KIX3</accession>
<comment type="caution">
    <text evidence="1">The sequence shown here is derived from an EMBL/GenBank/DDBJ whole genome shotgun (WGS) entry which is preliminary data.</text>
</comment>
<organism evidence="1 2">
    <name type="scientific">Araneus ventricosus</name>
    <name type="common">Orbweaver spider</name>
    <name type="synonym">Epeira ventricosa</name>
    <dbReference type="NCBI Taxonomy" id="182803"/>
    <lineage>
        <taxon>Eukaryota</taxon>
        <taxon>Metazoa</taxon>
        <taxon>Ecdysozoa</taxon>
        <taxon>Arthropoda</taxon>
        <taxon>Chelicerata</taxon>
        <taxon>Arachnida</taxon>
        <taxon>Araneae</taxon>
        <taxon>Araneomorphae</taxon>
        <taxon>Entelegynae</taxon>
        <taxon>Araneoidea</taxon>
        <taxon>Araneidae</taxon>
        <taxon>Araneus</taxon>
    </lineage>
</organism>
<evidence type="ECO:0000313" key="2">
    <source>
        <dbReference type="Proteomes" id="UP000499080"/>
    </source>
</evidence>
<dbReference type="AlphaFoldDB" id="A0A4Y2KIX3"/>
<evidence type="ECO:0000313" key="1">
    <source>
        <dbReference type="EMBL" id="GBN02298.1"/>
    </source>
</evidence>
<dbReference type="EMBL" id="BGPR01004693">
    <property type="protein sequence ID" value="GBN02298.1"/>
    <property type="molecule type" value="Genomic_DNA"/>
</dbReference>
<proteinExistence type="predicted"/>
<keyword evidence="2" id="KW-1185">Reference proteome</keyword>
<sequence length="108" mass="12559">MDGTVQPCRSEVPNLWYAYPWGIPVLLNDGIKILWKEKPDIIEDIELIQNEWSYLTKKQFNSTWRKLCPSCIQGDGYDVFELTDEIVITSRYLAAEVNEKDIRVPHGT</sequence>
<name>A0A4Y2KIX3_ARAVE</name>
<dbReference type="Proteomes" id="UP000499080">
    <property type="component" value="Unassembled WGS sequence"/>
</dbReference>
<gene>
    <name evidence="1" type="ORF">AVEN_70737_1</name>
</gene>